<accession>A0A134BG42</accession>
<organism evidence="1 2">
    <name type="scientific">Porphyromonas somerae</name>
    <dbReference type="NCBI Taxonomy" id="322095"/>
    <lineage>
        <taxon>Bacteria</taxon>
        <taxon>Pseudomonadati</taxon>
        <taxon>Bacteroidota</taxon>
        <taxon>Bacteroidia</taxon>
        <taxon>Bacteroidales</taxon>
        <taxon>Porphyromonadaceae</taxon>
        <taxon>Porphyromonas</taxon>
    </lineage>
</organism>
<protein>
    <submittedName>
        <fullName evidence="1">Uncharacterized protein</fullName>
    </submittedName>
</protein>
<sequence>MGLRNGLNIGWYHLSSLSLSLSLSLRSHIIPFSKSLSLS</sequence>
<dbReference type="STRING" id="322095.HMPREF3185_00043"/>
<dbReference type="Proteomes" id="UP000070224">
    <property type="component" value="Unassembled WGS sequence"/>
</dbReference>
<name>A0A134BG42_9PORP</name>
<dbReference type="EMBL" id="LSDK01000005">
    <property type="protein sequence ID" value="KXB78915.1"/>
    <property type="molecule type" value="Genomic_DNA"/>
</dbReference>
<dbReference type="PATRIC" id="fig|322095.3.peg.43"/>
<keyword evidence="2" id="KW-1185">Reference proteome</keyword>
<dbReference type="AlphaFoldDB" id="A0A134BG42"/>
<comment type="caution">
    <text evidence="1">The sequence shown here is derived from an EMBL/GenBank/DDBJ whole genome shotgun (WGS) entry which is preliminary data.</text>
</comment>
<evidence type="ECO:0000313" key="1">
    <source>
        <dbReference type="EMBL" id="KXB78915.1"/>
    </source>
</evidence>
<evidence type="ECO:0000313" key="2">
    <source>
        <dbReference type="Proteomes" id="UP000070224"/>
    </source>
</evidence>
<gene>
    <name evidence="1" type="ORF">HMPREF3185_00043</name>
</gene>
<reference evidence="2" key="1">
    <citation type="submission" date="2016-01" db="EMBL/GenBank/DDBJ databases">
        <authorList>
            <person name="Mitreva M."/>
            <person name="Pepin K.H."/>
            <person name="Mihindukulasuriya K.A."/>
            <person name="Fulton R."/>
            <person name="Fronick C."/>
            <person name="O'Laughlin M."/>
            <person name="Miner T."/>
            <person name="Herter B."/>
            <person name="Rosa B.A."/>
            <person name="Cordes M."/>
            <person name="Tomlinson C."/>
            <person name="Wollam A."/>
            <person name="Palsikar V.B."/>
            <person name="Mardis E.R."/>
            <person name="Wilson R.K."/>
        </authorList>
    </citation>
    <scope>NUCLEOTIDE SEQUENCE [LARGE SCALE GENOMIC DNA]</scope>
    <source>
        <strain evidence="2">KA00683</strain>
    </source>
</reference>
<proteinExistence type="predicted"/>